<dbReference type="AlphaFoldDB" id="A0A8T0UNZ6"/>
<comment type="caution">
    <text evidence="2">The sequence shown here is derived from an EMBL/GenBank/DDBJ whole genome shotgun (WGS) entry which is preliminary data.</text>
</comment>
<feature type="compositionally biased region" description="Pro residues" evidence="1">
    <location>
        <begin position="104"/>
        <end position="113"/>
    </location>
</feature>
<organism evidence="2 3">
    <name type="scientific">Panicum virgatum</name>
    <name type="common">Blackwell switchgrass</name>
    <dbReference type="NCBI Taxonomy" id="38727"/>
    <lineage>
        <taxon>Eukaryota</taxon>
        <taxon>Viridiplantae</taxon>
        <taxon>Streptophyta</taxon>
        <taxon>Embryophyta</taxon>
        <taxon>Tracheophyta</taxon>
        <taxon>Spermatophyta</taxon>
        <taxon>Magnoliopsida</taxon>
        <taxon>Liliopsida</taxon>
        <taxon>Poales</taxon>
        <taxon>Poaceae</taxon>
        <taxon>PACMAD clade</taxon>
        <taxon>Panicoideae</taxon>
        <taxon>Panicodae</taxon>
        <taxon>Paniceae</taxon>
        <taxon>Panicinae</taxon>
        <taxon>Panicum</taxon>
        <taxon>Panicum sect. Hiantes</taxon>
    </lineage>
</organism>
<protein>
    <submittedName>
        <fullName evidence="2">Uncharacterized protein</fullName>
    </submittedName>
</protein>
<feature type="region of interest" description="Disordered" evidence="1">
    <location>
        <begin position="1"/>
        <end position="340"/>
    </location>
</feature>
<feature type="compositionally biased region" description="Low complexity" evidence="1">
    <location>
        <begin position="43"/>
        <end position="54"/>
    </location>
</feature>
<evidence type="ECO:0000313" key="2">
    <source>
        <dbReference type="EMBL" id="KAG2623785.1"/>
    </source>
</evidence>
<accession>A0A8T0UNZ6</accession>
<feature type="compositionally biased region" description="Basic and acidic residues" evidence="1">
    <location>
        <begin position="209"/>
        <end position="224"/>
    </location>
</feature>
<feature type="compositionally biased region" description="Basic and acidic residues" evidence="1">
    <location>
        <begin position="258"/>
        <end position="267"/>
    </location>
</feature>
<proteinExistence type="predicted"/>
<dbReference type="EMBL" id="CM029041">
    <property type="protein sequence ID" value="KAG2623785.1"/>
    <property type="molecule type" value="Genomic_DNA"/>
</dbReference>
<feature type="compositionally biased region" description="Low complexity" evidence="1">
    <location>
        <begin position="114"/>
        <end position="125"/>
    </location>
</feature>
<feature type="compositionally biased region" description="Basic and acidic residues" evidence="1">
    <location>
        <begin position="302"/>
        <end position="319"/>
    </location>
</feature>
<name>A0A8T0UNZ6_PANVG</name>
<keyword evidence="3" id="KW-1185">Reference proteome</keyword>
<feature type="compositionally biased region" description="Basic residues" evidence="1">
    <location>
        <begin position="245"/>
        <end position="257"/>
    </location>
</feature>
<evidence type="ECO:0000256" key="1">
    <source>
        <dbReference type="SAM" id="MobiDB-lite"/>
    </source>
</evidence>
<reference evidence="2 3" key="1">
    <citation type="submission" date="2020-05" db="EMBL/GenBank/DDBJ databases">
        <title>WGS assembly of Panicum virgatum.</title>
        <authorList>
            <person name="Lovell J.T."/>
            <person name="Jenkins J."/>
            <person name="Shu S."/>
            <person name="Juenger T.E."/>
            <person name="Schmutz J."/>
        </authorList>
    </citation>
    <scope>NUCLEOTIDE SEQUENCE [LARGE SCALE GENOMIC DNA]</scope>
    <source>
        <strain evidence="3">cv. AP13</strain>
    </source>
</reference>
<dbReference type="Proteomes" id="UP000823388">
    <property type="component" value="Chromosome 3K"/>
</dbReference>
<feature type="compositionally biased region" description="Basic residues" evidence="1">
    <location>
        <begin position="320"/>
        <end position="340"/>
    </location>
</feature>
<evidence type="ECO:0000313" key="3">
    <source>
        <dbReference type="Proteomes" id="UP000823388"/>
    </source>
</evidence>
<sequence>MPHQQKKSWPSIRRPTARRRPSSSSPRPAPRAPPICRPPPQAAPLAATPWPQTQRAGLHRRAHGPCRIQPGTRTREEVRRLQQGRRRAPAAVRELDRCRYRSAPAPPHPPLPLRPAAALTAAAGEGRAGAREEVPSSLTAAAGEGRARSACSPTAAQARSRRRCSPGHGGAELARPKPAMRELTAARSLPARRRAHGSAEFAHGGAELARPEHATRELHCEAHHSPRPHAPREPPATTPWPPPQRARRHGSGRHGHGWRMEEERDGPQARGPRGPRSRPPRSGRGGRSEEGGGGAALLALEKAAEGTERGRTRPTELGRRRPRRKGKGQRRSRARGRGRG</sequence>
<gene>
    <name evidence="2" type="ORF">PVAP13_3KG080527</name>
</gene>
<feature type="compositionally biased region" description="Pro residues" evidence="1">
    <location>
        <begin position="27"/>
        <end position="42"/>
    </location>
</feature>
<feature type="compositionally biased region" description="Pro residues" evidence="1">
    <location>
        <begin position="233"/>
        <end position="244"/>
    </location>
</feature>